<evidence type="ECO:0000259" key="13">
    <source>
        <dbReference type="PROSITE" id="PS50158"/>
    </source>
</evidence>
<sequence>MGASLSQGQRHHAQELAYLLQKDGQRVPFKSLARLVREIGVQCLWYPEKGSLSLSDWEKIGRVLHEEPRAAIDLLYLWHLCQHAIEKFGRNFSSPSLVPPAPAVPPPLPAPAEVEAPKNFSSPSLVPPAPAVPPPLPAEVEAPKNFSSPSLVPPALAVPPPLLPPPLPPPPLSVSPAPASTFRKMVEECKRDASMDGQELAELLAVCPVTYEQDQRGQVIASWEGLPYSVLRELRKAIQETGITRKFVKGLLEGLKNGYILIPEDWKQIMRMVLTTTQFMIWNSELQRHAEAAALGANGAYIAEQLMGVGNFSTVQAQAVLPQATLQLASECAVRAFSKVPSAGQPKKSFVTIRQGPNEPYAEFINRLQTAIAQQIDNITAAGELLLRLGKENANKDCQQVLQPLMASGNPTIADMLRACQDIGSQTYKMNLPAAAIRKGNKPSGKCFKCGKEGHFQRECRSGSQNDAGAMKCPPTKCPVCKKGFHWATQCRFRSPAGNRPAGTAPPQGSKSAFPILPTAPSPSNMLPQPQQVVLGSI</sequence>
<organism evidence="14 15">
    <name type="scientific">Salvator merianae</name>
    <name type="common">Argentine black and white tegu</name>
    <name type="synonym">Tupinambis merianae</name>
    <dbReference type="NCBI Taxonomy" id="96440"/>
    <lineage>
        <taxon>Eukaryota</taxon>
        <taxon>Metazoa</taxon>
        <taxon>Chordata</taxon>
        <taxon>Craniata</taxon>
        <taxon>Vertebrata</taxon>
        <taxon>Euteleostomi</taxon>
        <taxon>Lepidosauria</taxon>
        <taxon>Squamata</taxon>
        <taxon>Bifurcata</taxon>
        <taxon>Unidentata</taxon>
        <taxon>Episquamata</taxon>
        <taxon>Laterata</taxon>
        <taxon>Teiioidea</taxon>
        <taxon>Teiidae</taxon>
        <taxon>Salvator</taxon>
    </lineage>
</organism>
<reference evidence="14" key="2">
    <citation type="submission" date="2025-09" db="UniProtKB">
        <authorList>
            <consortium name="Ensembl"/>
        </authorList>
    </citation>
    <scope>IDENTIFICATION</scope>
</reference>
<evidence type="ECO:0000256" key="3">
    <source>
        <dbReference type="ARBA" id="ARBA00022511"/>
    </source>
</evidence>
<dbReference type="SUPFAM" id="SSF47836">
    <property type="entry name" value="Retroviral matrix proteins"/>
    <property type="match status" value="1"/>
</dbReference>
<dbReference type="InterPro" id="IPR010999">
    <property type="entry name" value="Retrovr_matrix"/>
</dbReference>
<feature type="domain" description="CCHC-type" evidence="13">
    <location>
        <begin position="446"/>
        <end position="462"/>
    </location>
</feature>
<evidence type="ECO:0000256" key="4">
    <source>
        <dbReference type="ARBA" id="ARBA00022553"/>
    </source>
</evidence>
<evidence type="ECO:0000256" key="12">
    <source>
        <dbReference type="SAM" id="MobiDB-lite"/>
    </source>
</evidence>
<dbReference type="Pfam" id="PF00098">
    <property type="entry name" value="zf-CCHC"/>
    <property type="match status" value="1"/>
</dbReference>
<dbReference type="SUPFAM" id="SSF47353">
    <property type="entry name" value="Retrovirus capsid dimerization domain-like"/>
    <property type="match status" value="1"/>
</dbReference>
<dbReference type="GO" id="GO:0008270">
    <property type="term" value="F:zinc ion binding"/>
    <property type="evidence" value="ECO:0007669"/>
    <property type="project" value="UniProtKB-KW"/>
</dbReference>
<dbReference type="Pfam" id="PF00607">
    <property type="entry name" value="Gag_p24"/>
    <property type="match status" value="1"/>
</dbReference>
<keyword evidence="10" id="KW-0472">Membrane</keyword>
<dbReference type="PROSITE" id="PS50158">
    <property type="entry name" value="ZF_CCHC"/>
    <property type="match status" value="1"/>
</dbReference>
<dbReference type="Pfam" id="PF02337">
    <property type="entry name" value="Gag_p10"/>
    <property type="match status" value="1"/>
</dbReference>
<keyword evidence="2" id="KW-1187">Viral budding via the host ESCRT complexes</keyword>
<feature type="region of interest" description="Disordered" evidence="12">
    <location>
        <begin position="497"/>
        <end position="538"/>
    </location>
</feature>
<evidence type="ECO:0000256" key="2">
    <source>
        <dbReference type="ARBA" id="ARBA00022462"/>
    </source>
</evidence>
<evidence type="ECO:0000256" key="1">
    <source>
        <dbReference type="ARBA" id="ARBA00019628"/>
    </source>
</evidence>
<dbReference type="InterPro" id="IPR036875">
    <property type="entry name" value="Znf_CCHC_sf"/>
</dbReference>
<name>A0A8D0BU39_SALMN</name>
<keyword evidence="15" id="KW-1185">Reference proteome</keyword>
<dbReference type="InterPro" id="IPR003322">
    <property type="entry name" value="B_retro_matrix"/>
</dbReference>
<dbReference type="GO" id="GO:0039702">
    <property type="term" value="P:viral budding via host ESCRT complex"/>
    <property type="evidence" value="ECO:0007669"/>
    <property type="project" value="UniProtKB-KW"/>
</dbReference>
<dbReference type="SUPFAM" id="SSF47943">
    <property type="entry name" value="Retrovirus capsid protein, N-terminal core domain"/>
    <property type="match status" value="1"/>
</dbReference>
<dbReference type="OMA" id="HHEQISY"/>
<dbReference type="Gene3D" id="1.10.1200.30">
    <property type="match status" value="1"/>
</dbReference>
<keyword evidence="4" id="KW-0597">Phosphoprotein</keyword>
<dbReference type="SMART" id="SM00343">
    <property type="entry name" value="ZnF_C2HC"/>
    <property type="match status" value="2"/>
</dbReference>
<keyword evidence="8 11" id="KW-0863">Zinc-finger</keyword>
<evidence type="ECO:0000256" key="10">
    <source>
        <dbReference type="ARBA" id="ARBA00022870"/>
    </source>
</evidence>
<dbReference type="InterPro" id="IPR001878">
    <property type="entry name" value="Znf_CCHC"/>
</dbReference>
<keyword evidence="6" id="KW-1188">Viral release from host cell</keyword>
<keyword evidence="9" id="KW-0862">Zinc</keyword>
<evidence type="ECO:0000256" key="7">
    <source>
        <dbReference type="ARBA" id="ARBA00022723"/>
    </source>
</evidence>
<keyword evidence="7" id="KW-0479">Metal-binding</keyword>
<dbReference type="GO" id="GO:0003676">
    <property type="term" value="F:nucleic acid binding"/>
    <property type="evidence" value="ECO:0007669"/>
    <property type="project" value="InterPro"/>
</dbReference>
<accession>A0A8D0BU39</accession>
<keyword evidence="10" id="KW-1043">Host membrane</keyword>
<keyword evidence="5" id="KW-0945">Host-virus interaction</keyword>
<dbReference type="Gene3D" id="4.10.60.10">
    <property type="entry name" value="Zinc finger, CCHC-type"/>
    <property type="match status" value="1"/>
</dbReference>
<dbReference type="InterPro" id="IPR008919">
    <property type="entry name" value="Retrov_capsid_N"/>
</dbReference>
<dbReference type="InterPro" id="IPR045345">
    <property type="entry name" value="Gag_p24_C"/>
</dbReference>
<dbReference type="SUPFAM" id="SSF57756">
    <property type="entry name" value="Retrovirus zinc finger-like domains"/>
    <property type="match status" value="1"/>
</dbReference>
<dbReference type="Ensembl" id="ENSSMRT00000011585.1">
    <property type="protein sequence ID" value="ENSSMRP00000009943.1"/>
    <property type="gene ID" value="ENSSMRG00000007905.1"/>
</dbReference>
<evidence type="ECO:0000256" key="9">
    <source>
        <dbReference type="ARBA" id="ARBA00022833"/>
    </source>
</evidence>
<dbReference type="AlphaFoldDB" id="A0A8D0BU39"/>
<dbReference type="PANTHER" id="PTHR40389:SF4">
    <property type="match status" value="1"/>
</dbReference>
<dbReference type="Pfam" id="PF19317">
    <property type="entry name" value="Gag_p24_C"/>
    <property type="match status" value="1"/>
</dbReference>
<evidence type="ECO:0000256" key="11">
    <source>
        <dbReference type="PROSITE-ProRule" id="PRU00047"/>
    </source>
</evidence>
<keyword evidence="3" id="KW-1032">Host cell membrane</keyword>
<protein>
    <recommendedName>
        <fullName evidence="1">Gag polyprotein</fullName>
    </recommendedName>
</protein>
<dbReference type="InterPro" id="IPR050195">
    <property type="entry name" value="Primate_lentivir_Gag_pol-like"/>
</dbReference>
<dbReference type="PANTHER" id="PTHR40389">
    <property type="entry name" value="ENDOGENOUS RETROVIRUS GROUP K MEMBER 24 GAG POLYPROTEIN-RELATED"/>
    <property type="match status" value="1"/>
</dbReference>
<dbReference type="Gene3D" id="1.10.150.490">
    <property type="entry name" value="Retroviral GAG p10 protein"/>
    <property type="match status" value="1"/>
</dbReference>
<dbReference type="GO" id="GO:0005198">
    <property type="term" value="F:structural molecule activity"/>
    <property type="evidence" value="ECO:0007669"/>
    <property type="project" value="InterPro"/>
</dbReference>
<evidence type="ECO:0000313" key="15">
    <source>
        <dbReference type="Proteomes" id="UP000694421"/>
    </source>
</evidence>
<evidence type="ECO:0000256" key="6">
    <source>
        <dbReference type="ARBA" id="ARBA00022637"/>
    </source>
</evidence>
<evidence type="ECO:0000256" key="5">
    <source>
        <dbReference type="ARBA" id="ARBA00022581"/>
    </source>
</evidence>
<proteinExistence type="predicted"/>
<feature type="compositionally biased region" description="Polar residues" evidence="12">
    <location>
        <begin position="522"/>
        <end position="538"/>
    </location>
</feature>
<dbReference type="InterPro" id="IPR008916">
    <property type="entry name" value="Retrov_capsid_C"/>
</dbReference>
<dbReference type="Proteomes" id="UP000694421">
    <property type="component" value="Unplaced"/>
</dbReference>
<dbReference type="GeneTree" id="ENSGT00940000162994"/>
<dbReference type="InterPro" id="IPR038124">
    <property type="entry name" value="B_retro_matrix_sf"/>
</dbReference>
<evidence type="ECO:0000256" key="8">
    <source>
        <dbReference type="ARBA" id="ARBA00022771"/>
    </source>
</evidence>
<dbReference type="Gene3D" id="1.10.375.10">
    <property type="entry name" value="Human Immunodeficiency Virus Type 1 Capsid Protein"/>
    <property type="match status" value="1"/>
</dbReference>
<reference evidence="14" key="1">
    <citation type="submission" date="2025-08" db="UniProtKB">
        <authorList>
            <consortium name="Ensembl"/>
        </authorList>
    </citation>
    <scope>IDENTIFICATION</scope>
</reference>
<evidence type="ECO:0000313" key="14">
    <source>
        <dbReference type="Ensembl" id="ENSSMRP00000009943.1"/>
    </source>
</evidence>
<keyword evidence="6" id="KW-1198">Viral budding</keyword>